<evidence type="ECO:0000313" key="3">
    <source>
        <dbReference type="Proteomes" id="UP000295431"/>
    </source>
</evidence>
<dbReference type="Proteomes" id="UP000295431">
    <property type="component" value="Unassembled WGS sequence"/>
</dbReference>
<name>A0A4R4P5U7_9ACTN</name>
<accession>A0A4R4P5U7</accession>
<evidence type="ECO:0000313" key="2">
    <source>
        <dbReference type="EMBL" id="TDC16160.1"/>
    </source>
</evidence>
<dbReference type="Gene3D" id="3.40.50.12370">
    <property type="match status" value="1"/>
</dbReference>
<evidence type="ECO:0000259" key="1">
    <source>
        <dbReference type="Pfam" id="PF00582"/>
    </source>
</evidence>
<dbReference type="EMBL" id="SMJW01000055">
    <property type="protein sequence ID" value="TDC16160.1"/>
    <property type="molecule type" value="Genomic_DNA"/>
</dbReference>
<dbReference type="OrthoDB" id="3481926at2"/>
<sequence length="153" mass="16328">MTACLLLVAEDSPSALDAARYAVDLAHRLGARIRAVNVIADGVLTDAVTRVSGHPDVDGRRDLAGRSVLAHIRHLAGLEDVETETVQRFGDVAECVLDEARRTRPDLIVLGRAGTSPPGGTALAPWARRVLEFAERPVLVVPGGWSRRNPGTP</sequence>
<dbReference type="InterPro" id="IPR006016">
    <property type="entry name" value="UspA"/>
</dbReference>
<dbReference type="Pfam" id="PF00582">
    <property type="entry name" value="Usp"/>
    <property type="match status" value="1"/>
</dbReference>
<protein>
    <submittedName>
        <fullName evidence="2">Universal stress protein</fullName>
    </submittedName>
</protein>
<organism evidence="2 3">
    <name type="scientific">Actinomadura bangladeshensis</name>
    <dbReference type="NCBI Taxonomy" id="453573"/>
    <lineage>
        <taxon>Bacteria</taxon>
        <taxon>Bacillati</taxon>
        <taxon>Actinomycetota</taxon>
        <taxon>Actinomycetes</taxon>
        <taxon>Streptosporangiales</taxon>
        <taxon>Thermomonosporaceae</taxon>
        <taxon>Actinomadura</taxon>
    </lineage>
</organism>
<proteinExistence type="predicted"/>
<gene>
    <name evidence="2" type="ORF">E1284_13520</name>
</gene>
<comment type="caution">
    <text evidence="2">The sequence shown here is derived from an EMBL/GenBank/DDBJ whole genome shotgun (WGS) entry which is preliminary data.</text>
</comment>
<dbReference type="AlphaFoldDB" id="A0A4R4P5U7"/>
<keyword evidence="3" id="KW-1185">Reference proteome</keyword>
<dbReference type="RefSeq" id="WP_131939407.1">
    <property type="nucleotide sequence ID" value="NZ_BAAAMX010000065.1"/>
</dbReference>
<dbReference type="CDD" id="cd00293">
    <property type="entry name" value="USP-like"/>
    <property type="match status" value="1"/>
</dbReference>
<feature type="domain" description="UspA" evidence="1">
    <location>
        <begin position="6"/>
        <end position="142"/>
    </location>
</feature>
<reference evidence="2 3" key="1">
    <citation type="submission" date="2019-03" db="EMBL/GenBank/DDBJ databases">
        <title>Draft genome sequences of novel Actinobacteria.</title>
        <authorList>
            <person name="Sahin N."/>
            <person name="Ay H."/>
            <person name="Saygin H."/>
        </authorList>
    </citation>
    <scope>NUCLEOTIDE SEQUENCE [LARGE SCALE GENOMIC DNA]</scope>
    <source>
        <strain evidence="2 3">DSM 45347</strain>
    </source>
</reference>
<dbReference type="SUPFAM" id="SSF52402">
    <property type="entry name" value="Adenine nucleotide alpha hydrolases-like"/>
    <property type="match status" value="1"/>
</dbReference>